<dbReference type="InterPro" id="IPR036876">
    <property type="entry name" value="UVR_dom_sf"/>
</dbReference>
<dbReference type="SMART" id="SM00465">
    <property type="entry name" value="GIYc"/>
    <property type="match status" value="1"/>
</dbReference>
<organism evidence="3 4">
    <name type="scientific">Clostridium omnivorum</name>
    <dbReference type="NCBI Taxonomy" id="1604902"/>
    <lineage>
        <taxon>Bacteria</taxon>
        <taxon>Bacillati</taxon>
        <taxon>Bacillota</taxon>
        <taxon>Clostridia</taxon>
        <taxon>Eubacteriales</taxon>
        <taxon>Clostridiaceae</taxon>
        <taxon>Clostridium</taxon>
    </lineage>
</organism>
<evidence type="ECO:0000313" key="3">
    <source>
        <dbReference type="EMBL" id="GLC31877.1"/>
    </source>
</evidence>
<dbReference type="InterPro" id="IPR001943">
    <property type="entry name" value="UVR_dom"/>
</dbReference>
<dbReference type="InterPro" id="IPR000305">
    <property type="entry name" value="GIY-YIG_endonuc"/>
</dbReference>
<dbReference type="PROSITE" id="PS50164">
    <property type="entry name" value="GIY_YIG"/>
    <property type="match status" value="1"/>
</dbReference>
<dbReference type="RefSeq" id="WP_264851198.1">
    <property type="nucleotide sequence ID" value="NZ_BRXR01000001.1"/>
</dbReference>
<dbReference type="SUPFAM" id="SSF82771">
    <property type="entry name" value="GIY-YIG endonuclease"/>
    <property type="match status" value="1"/>
</dbReference>
<proteinExistence type="predicted"/>
<gene>
    <name evidence="3" type="primary">uvrC_2</name>
    <name evidence="3" type="ORF">bsdE14_32870</name>
</gene>
<dbReference type="Pfam" id="PF02151">
    <property type="entry name" value="UVR"/>
    <property type="match status" value="1"/>
</dbReference>
<dbReference type="Proteomes" id="UP001208567">
    <property type="component" value="Unassembled WGS sequence"/>
</dbReference>
<dbReference type="Gene3D" id="4.10.860.10">
    <property type="entry name" value="UVR domain"/>
    <property type="match status" value="1"/>
</dbReference>
<sequence>MDLKTKVKELPSSPGVYLMKDSLDTIIYVGKSKNLKSRVGSYFINSKTHSPKVVKLVKNISDFQYILTDTEFEAFMLECKLIQEIKPIYNRKMKSPLAYTYIKITINEKYPIISLSHQYASDDDNLYFGPYTNKNTVDRAIEGIKNVCKIPCNNPTTKNASCLNYSLGLCIGTCLDSSAEGEYLKIIEKVIALLNSSDNSILNEMEIKMLEAAEKFDFEAAAKLRDYIGAIYSILSNEKVIEFTEENKNIVLLEKLNENMVKLFLIKKSKVLFSEKYSFNKDNHHSFKLDILEKINHYFCDAASDGFTKLSKEELDEAHIIYSYLKYKNNDCRYVIIEDKWIDGKDNKNIDDAVENMLSCLHM</sequence>
<reference evidence="3 4" key="1">
    <citation type="journal article" date="2024" name="Int. J. Syst. Evol. Microbiol.">
        <title>Clostridium omnivorum sp. nov., isolated from anoxic soil under the treatment of reductive soil disinfestation.</title>
        <authorList>
            <person name="Ueki A."/>
            <person name="Tonouchi A."/>
            <person name="Kaku N."/>
            <person name="Honma S."/>
            <person name="Ueki K."/>
        </authorList>
    </citation>
    <scope>NUCLEOTIDE SEQUENCE [LARGE SCALE GENOMIC DNA]</scope>
    <source>
        <strain evidence="3 4">E14</strain>
    </source>
</reference>
<keyword evidence="4" id="KW-1185">Reference proteome</keyword>
<dbReference type="PANTHER" id="PTHR30562:SF1">
    <property type="entry name" value="UVRABC SYSTEM PROTEIN C"/>
    <property type="match status" value="1"/>
</dbReference>
<feature type="domain" description="GIY-YIG" evidence="2">
    <location>
        <begin position="12"/>
        <end position="91"/>
    </location>
</feature>
<comment type="caution">
    <text evidence="3">The sequence shown here is derived from an EMBL/GenBank/DDBJ whole genome shotgun (WGS) entry which is preliminary data.</text>
</comment>
<dbReference type="InterPro" id="IPR050066">
    <property type="entry name" value="UvrABC_protein_C"/>
</dbReference>
<protein>
    <submittedName>
        <fullName evidence="3">Excinuclease ABC subunit C</fullName>
    </submittedName>
</protein>
<evidence type="ECO:0000313" key="4">
    <source>
        <dbReference type="Proteomes" id="UP001208567"/>
    </source>
</evidence>
<dbReference type="Pfam" id="PF01541">
    <property type="entry name" value="GIY-YIG"/>
    <property type="match status" value="1"/>
</dbReference>
<dbReference type="Gene3D" id="3.40.1440.10">
    <property type="entry name" value="GIY-YIG endonuclease"/>
    <property type="match status" value="1"/>
</dbReference>
<dbReference type="PROSITE" id="PS50151">
    <property type="entry name" value="UVR"/>
    <property type="match status" value="1"/>
</dbReference>
<dbReference type="InterPro" id="IPR035901">
    <property type="entry name" value="GIY-YIG_endonuc_sf"/>
</dbReference>
<name>A0ABQ5N9M2_9CLOT</name>
<evidence type="ECO:0000259" key="2">
    <source>
        <dbReference type="PROSITE" id="PS50164"/>
    </source>
</evidence>
<feature type="domain" description="UVR" evidence="1">
    <location>
        <begin position="199"/>
        <end position="234"/>
    </location>
</feature>
<dbReference type="EMBL" id="BRXR01000001">
    <property type="protein sequence ID" value="GLC31877.1"/>
    <property type="molecule type" value="Genomic_DNA"/>
</dbReference>
<dbReference type="CDD" id="cd10434">
    <property type="entry name" value="GIY-YIG_UvrC_Cho"/>
    <property type="match status" value="1"/>
</dbReference>
<dbReference type="SUPFAM" id="SSF46600">
    <property type="entry name" value="C-terminal UvrC-binding domain of UvrB"/>
    <property type="match status" value="1"/>
</dbReference>
<evidence type="ECO:0000259" key="1">
    <source>
        <dbReference type="PROSITE" id="PS50151"/>
    </source>
</evidence>
<accession>A0ABQ5N9M2</accession>
<dbReference type="InterPro" id="IPR047296">
    <property type="entry name" value="GIY-YIG_UvrC_Cho"/>
</dbReference>
<dbReference type="PANTHER" id="PTHR30562">
    <property type="entry name" value="UVRC/OXIDOREDUCTASE"/>
    <property type="match status" value="1"/>
</dbReference>